<dbReference type="OrthoDB" id="5141738at2759"/>
<dbReference type="GO" id="GO:0016020">
    <property type="term" value="C:membrane"/>
    <property type="evidence" value="ECO:0007669"/>
    <property type="project" value="UniProtKB-SubCell"/>
</dbReference>
<dbReference type="Proteomes" id="UP000835052">
    <property type="component" value="Unassembled WGS sequence"/>
</dbReference>
<dbReference type="PANTHER" id="PTHR24064">
    <property type="entry name" value="SOLUTE CARRIER FAMILY 22 MEMBER"/>
    <property type="match status" value="1"/>
</dbReference>
<feature type="transmembrane region" description="Helical" evidence="5">
    <location>
        <begin position="324"/>
        <end position="345"/>
    </location>
</feature>
<evidence type="ECO:0000256" key="5">
    <source>
        <dbReference type="SAM" id="Phobius"/>
    </source>
</evidence>
<dbReference type="GO" id="GO:0022857">
    <property type="term" value="F:transmembrane transporter activity"/>
    <property type="evidence" value="ECO:0007669"/>
    <property type="project" value="InterPro"/>
</dbReference>
<feature type="transmembrane region" description="Helical" evidence="5">
    <location>
        <begin position="175"/>
        <end position="197"/>
    </location>
</feature>
<evidence type="ECO:0000259" key="6">
    <source>
        <dbReference type="PROSITE" id="PS50850"/>
    </source>
</evidence>
<keyword evidence="2 5" id="KW-0812">Transmembrane</keyword>
<dbReference type="InterPro" id="IPR011701">
    <property type="entry name" value="MFS"/>
</dbReference>
<feature type="transmembrane region" description="Helical" evidence="5">
    <location>
        <begin position="209"/>
        <end position="232"/>
    </location>
</feature>
<feature type="transmembrane region" description="Helical" evidence="5">
    <location>
        <begin position="474"/>
        <end position="491"/>
    </location>
</feature>
<evidence type="ECO:0000256" key="4">
    <source>
        <dbReference type="ARBA" id="ARBA00023136"/>
    </source>
</evidence>
<feature type="transmembrane region" description="Helical" evidence="5">
    <location>
        <begin position="67"/>
        <end position="88"/>
    </location>
</feature>
<evidence type="ECO:0000256" key="1">
    <source>
        <dbReference type="ARBA" id="ARBA00004141"/>
    </source>
</evidence>
<feature type="transmembrane region" description="Helical" evidence="5">
    <location>
        <begin position="151"/>
        <end position="169"/>
    </location>
</feature>
<feature type="transmembrane region" description="Helical" evidence="5">
    <location>
        <begin position="409"/>
        <end position="430"/>
    </location>
</feature>
<evidence type="ECO:0000313" key="8">
    <source>
        <dbReference type="Proteomes" id="UP000835052"/>
    </source>
</evidence>
<feature type="transmembrane region" description="Helical" evidence="5">
    <location>
        <begin position="384"/>
        <end position="403"/>
    </location>
</feature>
<gene>
    <name evidence="7" type="ORF">CAUJ_LOCUS3817</name>
</gene>
<evidence type="ECO:0000313" key="7">
    <source>
        <dbReference type="EMBL" id="CAD6187898.1"/>
    </source>
</evidence>
<name>A0A8S1GZN9_9PELO</name>
<organism evidence="7 8">
    <name type="scientific">Caenorhabditis auriculariae</name>
    <dbReference type="NCBI Taxonomy" id="2777116"/>
    <lineage>
        <taxon>Eukaryota</taxon>
        <taxon>Metazoa</taxon>
        <taxon>Ecdysozoa</taxon>
        <taxon>Nematoda</taxon>
        <taxon>Chromadorea</taxon>
        <taxon>Rhabditida</taxon>
        <taxon>Rhabditina</taxon>
        <taxon>Rhabditomorpha</taxon>
        <taxon>Rhabditoidea</taxon>
        <taxon>Rhabditidae</taxon>
        <taxon>Peloderinae</taxon>
        <taxon>Caenorhabditis</taxon>
    </lineage>
</organism>
<feature type="transmembrane region" description="Helical" evidence="5">
    <location>
        <begin position="442"/>
        <end position="462"/>
    </location>
</feature>
<comment type="subcellular location">
    <subcellularLocation>
        <location evidence="1">Membrane</location>
        <topology evidence="1">Multi-pass membrane protein</topology>
    </subcellularLocation>
</comment>
<dbReference type="SUPFAM" id="SSF103473">
    <property type="entry name" value="MFS general substrate transporter"/>
    <property type="match status" value="1"/>
</dbReference>
<accession>A0A8S1GZN9</accession>
<dbReference type="InterPro" id="IPR036259">
    <property type="entry name" value="MFS_trans_sf"/>
</dbReference>
<keyword evidence="8" id="KW-1185">Reference proteome</keyword>
<dbReference type="EMBL" id="CAJGYM010000007">
    <property type="protein sequence ID" value="CAD6187898.1"/>
    <property type="molecule type" value="Genomic_DNA"/>
</dbReference>
<dbReference type="AlphaFoldDB" id="A0A8S1GZN9"/>
<evidence type="ECO:0000256" key="3">
    <source>
        <dbReference type="ARBA" id="ARBA00022989"/>
    </source>
</evidence>
<comment type="caution">
    <text evidence="7">The sequence shown here is derived from an EMBL/GenBank/DDBJ whole genome shotgun (WGS) entry which is preliminary data.</text>
</comment>
<dbReference type="Gene3D" id="1.20.1250.20">
    <property type="entry name" value="MFS general substrate transporter like domains"/>
    <property type="match status" value="1"/>
</dbReference>
<dbReference type="InterPro" id="IPR020846">
    <property type="entry name" value="MFS_dom"/>
</dbReference>
<sequence length="492" mass="54074">MTSQGVSNVGFSVSTISLDGLRKGRAITGNPPAMPLPVSAPLVDDSPDTEVSRTLQQLLGQIGGCKVYPLFITSSMAFLWTLCALSAISPAFMAPAGRCVENCSFVTIQDELEVNGSFIDPAELTSSVYFFGNFLVGHFYATLADKFGRRPVIVGSLLSTGVAGVLGSLAPSFEYLLLARFFQGSFFTPLTMVNWVLCGESLPRKAHGAASMAFGSCWVLGYCILAPLSLLFPTWRKLQLASSMPNVFVAIFLYFTLPESITFTAQTESCEKVERWIRKNEQLNGQRLNYQLSKIMESSRGENENKRTVREIVREMVHNQRMALHTLIEAFIWMLDFMLYCALSLTSTSLEDVDPLVSFLFSGIVELPAYLFLPLILKWIKLRTAVSSFHVLGSAALVAMFFLQPGSAVYLPVWLTAKFAASCCYISCYVRGTDLFPAFCRTCCLGVCATLCNIGAISAPYVFALDHWYSNSQFLVMASTSLLCVALVQLLP</sequence>
<feature type="transmembrane region" description="Helical" evidence="5">
    <location>
        <begin position="238"/>
        <end position="257"/>
    </location>
</feature>
<proteinExistence type="predicted"/>
<dbReference type="PROSITE" id="PS50850">
    <property type="entry name" value="MFS"/>
    <property type="match status" value="1"/>
</dbReference>
<evidence type="ECO:0000256" key="2">
    <source>
        <dbReference type="ARBA" id="ARBA00022692"/>
    </source>
</evidence>
<protein>
    <recommendedName>
        <fullName evidence="6">Major facilitator superfamily (MFS) profile domain-containing protein</fullName>
    </recommendedName>
</protein>
<reference evidence="7" key="1">
    <citation type="submission" date="2020-10" db="EMBL/GenBank/DDBJ databases">
        <authorList>
            <person name="Kikuchi T."/>
        </authorList>
    </citation>
    <scope>NUCLEOTIDE SEQUENCE</scope>
    <source>
        <strain evidence="7">NKZ352</strain>
    </source>
</reference>
<feature type="transmembrane region" description="Helical" evidence="5">
    <location>
        <begin position="357"/>
        <end position="377"/>
    </location>
</feature>
<feature type="transmembrane region" description="Helical" evidence="5">
    <location>
        <begin position="127"/>
        <end position="144"/>
    </location>
</feature>
<keyword evidence="3 5" id="KW-1133">Transmembrane helix</keyword>
<feature type="domain" description="Major facilitator superfamily (MFS) profile" evidence="6">
    <location>
        <begin position="70"/>
        <end position="492"/>
    </location>
</feature>
<keyword evidence="4 5" id="KW-0472">Membrane</keyword>
<dbReference type="Pfam" id="PF07690">
    <property type="entry name" value="MFS_1"/>
    <property type="match status" value="1"/>
</dbReference>